<comment type="caution">
    <text evidence="3">The sequence shown here is derived from an EMBL/GenBank/DDBJ whole genome shotgun (WGS) entry which is preliminary data.</text>
</comment>
<evidence type="ECO:0000259" key="1">
    <source>
        <dbReference type="Pfam" id="PF09423"/>
    </source>
</evidence>
<dbReference type="OrthoDB" id="3497025at2"/>
<dbReference type="CDD" id="cd07389">
    <property type="entry name" value="MPP_PhoD"/>
    <property type="match status" value="1"/>
</dbReference>
<feature type="domain" description="Phospholipase D N-terminal" evidence="2">
    <location>
        <begin position="45"/>
        <end position="145"/>
    </location>
</feature>
<dbReference type="InterPro" id="IPR038607">
    <property type="entry name" value="PhoD-like_sf"/>
</dbReference>
<dbReference type="InterPro" id="IPR032093">
    <property type="entry name" value="PhoD_N"/>
</dbReference>
<proteinExistence type="predicted"/>
<sequence length="596" mass="64046">MTPPSVDRRTLLKGAAAATAALALPRAFDPAAAAAPASRGIFGYGVASGDPTADSVIIWTRATPPARPGEPVATPGSGLGRPIPVRWQVARDRDFTRLAAHGTVMTSPDSDHTVKIDVTGLDPYTRYWYRFQSLGEFSEVGRTQTAGDIAGEVHALRLALVSCSNYTGGYFTAYRAIADRNDLDFVLHVGDYIYEYGNGADRYGPAALIGVRDGQPATETIDLLGYRLRHALHKADPDAQKAHRKHPWITIFDDHEVANNAWADGAENHQSPEEGDYLQRRAQAMQAYLEWMPFRLPDQSVPHQGTRFFKRFTYGALGDLSILETRQNRSRQVTVPNVPFDGFVPVGIDPAIDGAIASPLRHLPEPEQMTWLQDGLAEEGRTWHLLGNQVMISPVLYPGAALGAPGLTFVNADQWDGYTADRTSLLTHAAAQASSDAGDAVVLTGDIHASFACDLPVAARPGSPAYTSAGVEFVCPSVTSDGFFEVLSRSPQLAGSPPEVVVAVTNQAIGAAQLLNPWIRWIDGVRHGFTVIDVTPERVQADYHHTPAPTSVAPDPRVDAAVVPTYARSFQTLAGSRRVSLAAGPVGPRSDQPAGA</sequence>
<dbReference type="PANTHER" id="PTHR43606">
    <property type="entry name" value="PHOSPHATASE, PUTATIVE (AFU_ORTHOLOGUE AFUA_6G08710)-RELATED"/>
    <property type="match status" value="1"/>
</dbReference>
<gene>
    <name evidence="3" type="ORF">N865_19295</name>
</gene>
<dbReference type="Gene3D" id="2.60.40.380">
    <property type="entry name" value="Purple acid phosphatase-like, N-terminal"/>
    <property type="match status" value="1"/>
</dbReference>
<feature type="domain" description="PhoD-like phosphatase metallophosphatase" evidence="1">
    <location>
        <begin position="158"/>
        <end position="543"/>
    </location>
</feature>
<dbReference type="InterPro" id="IPR029052">
    <property type="entry name" value="Metallo-depent_PP-like"/>
</dbReference>
<protein>
    <submittedName>
        <fullName evidence="3">Alkaline phosphatase</fullName>
    </submittedName>
</protein>
<dbReference type="AlphaFoldDB" id="W9GEV3"/>
<dbReference type="PANTHER" id="PTHR43606:SF2">
    <property type="entry name" value="ALKALINE PHOSPHATASE FAMILY PROTEIN (AFU_ORTHOLOGUE AFUA_5G03860)"/>
    <property type="match status" value="1"/>
</dbReference>
<dbReference type="Pfam" id="PF16655">
    <property type="entry name" value="PhoD_N"/>
    <property type="match status" value="1"/>
</dbReference>
<dbReference type="Gene3D" id="3.60.21.70">
    <property type="entry name" value="PhoD-like phosphatase"/>
    <property type="match status" value="1"/>
</dbReference>
<name>W9GEV3_9MICO</name>
<dbReference type="InterPro" id="IPR018946">
    <property type="entry name" value="PhoD-like_MPP"/>
</dbReference>
<dbReference type="Proteomes" id="UP000019489">
    <property type="component" value="Unassembled WGS sequence"/>
</dbReference>
<dbReference type="InterPro" id="IPR052900">
    <property type="entry name" value="Phospholipid_Metab_Enz"/>
</dbReference>
<reference evidence="3 4" key="1">
    <citation type="submission" date="2013-08" db="EMBL/GenBank/DDBJ databases">
        <title>Intrasporangium oryzae NRRL B-24470.</title>
        <authorList>
            <person name="Liu H."/>
            <person name="Wang G."/>
        </authorList>
    </citation>
    <scope>NUCLEOTIDE SEQUENCE [LARGE SCALE GENOMIC DNA]</scope>
    <source>
        <strain evidence="3 4">NRRL B-24470</strain>
    </source>
</reference>
<evidence type="ECO:0000313" key="3">
    <source>
        <dbReference type="EMBL" id="EWT03358.1"/>
    </source>
</evidence>
<accession>W9GEV3</accession>
<dbReference type="eggNOG" id="COG3540">
    <property type="taxonomic scope" value="Bacteria"/>
</dbReference>
<dbReference type="SUPFAM" id="SSF56300">
    <property type="entry name" value="Metallo-dependent phosphatases"/>
    <property type="match status" value="1"/>
</dbReference>
<dbReference type="STRING" id="1386089.N865_19295"/>
<dbReference type="EMBL" id="AWSA01000003">
    <property type="protein sequence ID" value="EWT03358.1"/>
    <property type="molecule type" value="Genomic_DNA"/>
</dbReference>
<dbReference type="InterPro" id="IPR019546">
    <property type="entry name" value="TAT_signal_bac_arc"/>
</dbReference>
<dbReference type="Pfam" id="PF10518">
    <property type="entry name" value="TAT_signal"/>
    <property type="match status" value="1"/>
</dbReference>
<organism evidence="3 4">
    <name type="scientific">Intrasporangium oryzae NRRL B-24470</name>
    <dbReference type="NCBI Taxonomy" id="1386089"/>
    <lineage>
        <taxon>Bacteria</taxon>
        <taxon>Bacillati</taxon>
        <taxon>Actinomycetota</taxon>
        <taxon>Actinomycetes</taxon>
        <taxon>Micrococcales</taxon>
        <taxon>Intrasporangiaceae</taxon>
        <taxon>Intrasporangium</taxon>
    </lineage>
</organism>
<dbReference type="PATRIC" id="fig|1386089.3.peg.479"/>
<dbReference type="Pfam" id="PF09423">
    <property type="entry name" value="PhoD"/>
    <property type="match status" value="1"/>
</dbReference>
<dbReference type="InterPro" id="IPR006311">
    <property type="entry name" value="TAT_signal"/>
</dbReference>
<dbReference type="PROSITE" id="PS51318">
    <property type="entry name" value="TAT"/>
    <property type="match status" value="1"/>
</dbReference>
<evidence type="ECO:0000313" key="4">
    <source>
        <dbReference type="Proteomes" id="UP000019489"/>
    </source>
</evidence>
<evidence type="ECO:0000259" key="2">
    <source>
        <dbReference type="Pfam" id="PF16655"/>
    </source>
</evidence>
<keyword evidence="4" id="KW-1185">Reference proteome</keyword>
<dbReference type="RefSeq" id="WP_034801052.1">
    <property type="nucleotide sequence ID" value="NZ_AWSA01000003.1"/>
</dbReference>